<dbReference type="InterPro" id="IPR050471">
    <property type="entry name" value="AB_hydrolase"/>
</dbReference>
<comment type="caution">
    <text evidence="2">The sequence shown here is derived from an EMBL/GenBank/DDBJ whole genome shotgun (WGS) entry which is preliminary data.</text>
</comment>
<dbReference type="InterPro" id="IPR029058">
    <property type="entry name" value="AB_hydrolase_fold"/>
</dbReference>
<protein>
    <submittedName>
        <fullName evidence="2">Alpha/beta fold hydrolase</fullName>
    </submittedName>
</protein>
<reference evidence="3" key="1">
    <citation type="journal article" date="2019" name="Int. J. Syst. Evol. Microbiol.">
        <title>The Global Catalogue of Microorganisms (GCM) 10K type strain sequencing project: providing services to taxonomists for standard genome sequencing and annotation.</title>
        <authorList>
            <consortium name="The Broad Institute Genomics Platform"/>
            <consortium name="The Broad Institute Genome Sequencing Center for Infectious Disease"/>
            <person name="Wu L."/>
            <person name="Ma J."/>
        </authorList>
    </citation>
    <scope>NUCLEOTIDE SEQUENCE [LARGE SCALE GENOMIC DNA]</scope>
    <source>
        <strain evidence="3">JCM 17666</strain>
    </source>
</reference>
<dbReference type="Proteomes" id="UP001501671">
    <property type="component" value="Unassembled WGS sequence"/>
</dbReference>
<evidence type="ECO:0000313" key="3">
    <source>
        <dbReference type="Proteomes" id="UP001501671"/>
    </source>
</evidence>
<name>A0ABP8GT00_9BURK</name>
<accession>A0ABP8GT00</accession>
<sequence length="234" mass="25177">MTTRQSLVLIPGLLCDPLLWAPQVEGLADTADIWVAGAGGHDSIAGIAADVLRHCPFERFSLAGLSMGGYVALEMWRQAARRVERLALLDTTARPDAPEAAAARRALMETARAQGLTPVAQALLPRLVWPRAPRSEALAATVRTMAWNVGVDAFLRQEAAIIGRADSRDTLPRIDCPALVACGNDDILTPPAVHEEMAAGIPGATLVRFEDCGHLSTLERPDDVNHALRAWLDR</sequence>
<dbReference type="EMBL" id="BAABFO010000006">
    <property type="protein sequence ID" value="GAA4329475.1"/>
    <property type="molecule type" value="Genomic_DNA"/>
</dbReference>
<dbReference type="Gene3D" id="3.40.50.1820">
    <property type="entry name" value="alpha/beta hydrolase"/>
    <property type="match status" value="1"/>
</dbReference>
<gene>
    <name evidence="2" type="ORF">GCM10023144_16300</name>
</gene>
<dbReference type="RefSeq" id="WP_345248155.1">
    <property type="nucleotide sequence ID" value="NZ_BAABFO010000006.1"/>
</dbReference>
<dbReference type="SUPFAM" id="SSF53474">
    <property type="entry name" value="alpha/beta-Hydrolases"/>
    <property type="match status" value="1"/>
</dbReference>
<dbReference type="GO" id="GO:0016787">
    <property type="term" value="F:hydrolase activity"/>
    <property type="evidence" value="ECO:0007669"/>
    <property type="project" value="UniProtKB-KW"/>
</dbReference>
<dbReference type="InterPro" id="IPR000073">
    <property type="entry name" value="AB_hydrolase_1"/>
</dbReference>
<dbReference type="PANTHER" id="PTHR43433">
    <property type="entry name" value="HYDROLASE, ALPHA/BETA FOLD FAMILY PROTEIN"/>
    <property type="match status" value="1"/>
</dbReference>
<organism evidence="2 3">
    <name type="scientific">Pigmentiphaga soli</name>
    <dbReference type="NCBI Taxonomy" id="1007095"/>
    <lineage>
        <taxon>Bacteria</taxon>
        <taxon>Pseudomonadati</taxon>
        <taxon>Pseudomonadota</taxon>
        <taxon>Betaproteobacteria</taxon>
        <taxon>Burkholderiales</taxon>
        <taxon>Alcaligenaceae</taxon>
        <taxon>Pigmentiphaga</taxon>
    </lineage>
</organism>
<keyword evidence="3" id="KW-1185">Reference proteome</keyword>
<evidence type="ECO:0000259" key="1">
    <source>
        <dbReference type="Pfam" id="PF12697"/>
    </source>
</evidence>
<dbReference type="PANTHER" id="PTHR43433:SF4">
    <property type="entry name" value="NON-HEME CHLOROPEROXIDASE-RELATED"/>
    <property type="match status" value="1"/>
</dbReference>
<proteinExistence type="predicted"/>
<keyword evidence="2" id="KW-0378">Hydrolase</keyword>
<dbReference type="Pfam" id="PF12697">
    <property type="entry name" value="Abhydrolase_6"/>
    <property type="match status" value="1"/>
</dbReference>
<evidence type="ECO:0000313" key="2">
    <source>
        <dbReference type="EMBL" id="GAA4329475.1"/>
    </source>
</evidence>
<feature type="domain" description="AB hydrolase-1" evidence="1">
    <location>
        <begin position="7"/>
        <end position="226"/>
    </location>
</feature>